<dbReference type="GO" id="GO:0016740">
    <property type="term" value="F:transferase activity"/>
    <property type="evidence" value="ECO:0007669"/>
    <property type="project" value="UniProtKB-KW"/>
</dbReference>
<dbReference type="Pfam" id="PF01636">
    <property type="entry name" value="APH"/>
    <property type="match status" value="1"/>
</dbReference>
<dbReference type="Gene3D" id="3.90.1200.10">
    <property type="match status" value="1"/>
</dbReference>
<name>A0ABU2LWF5_9ACTN</name>
<organism evidence="2 3">
    <name type="scientific">Streptomyces millisiae</name>
    <dbReference type="NCBI Taxonomy" id="3075542"/>
    <lineage>
        <taxon>Bacteria</taxon>
        <taxon>Bacillati</taxon>
        <taxon>Actinomycetota</taxon>
        <taxon>Actinomycetes</taxon>
        <taxon>Kitasatosporales</taxon>
        <taxon>Streptomycetaceae</taxon>
        <taxon>Streptomyces</taxon>
    </lineage>
</organism>
<dbReference type="InterPro" id="IPR011009">
    <property type="entry name" value="Kinase-like_dom_sf"/>
</dbReference>
<reference evidence="3" key="1">
    <citation type="submission" date="2023-07" db="EMBL/GenBank/DDBJ databases">
        <title>30 novel species of actinomycetes from the DSMZ collection.</title>
        <authorList>
            <person name="Nouioui I."/>
        </authorList>
    </citation>
    <scope>NUCLEOTIDE SEQUENCE [LARGE SCALE GENOMIC DNA]</scope>
    <source>
        <strain evidence="3">DSM 44918</strain>
    </source>
</reference>
<dbReference type="PANTHER" id="PTHR21310:SF40">
    <property type="entry name" value="AMINOGLYCOSIDE PHOSPHOTRANSFERASE DOMAIN-CONTAINING PROTEIN-RELATED"/>
    <property type="match status" value="1"/>
</dbReference>
<gene>
    <name evidence="2" type="ORF">RNC47_26540</name>
</gene>
<dbReference type="Proteomes" id="UP001183420">
    <property type="component" value="Unassembled WGS sequence"/>
</dbReference>
<comment type="caution">
    <text evidence="2">The sequence shown here is derived from an EMBL/GenBank/DDBJ whole genome shotgun (WGS) entry which is preliminary data.</text>
</comment>
<dbReference type="PANTHER" id="PTHR21310">
    <property type="entry name" value="AMINOGLYCOSIDE PHOSPHOTRANSFERASE-RELATED-RELATED"/>
    <property type="match status" value="1"/>
</dbReference>
<dbReference type="SUPFAM" id="SSF56112">
    <property type="entry name" value="Protein kinase-like (PK-like)"/>
    <property type="match status" value="1"/>
</dbReference>
<keyword evidence="3" id="KW-1185">Reference proteome</keyword>
<proteinExistence type="predicted"/>
<keyword evidence="2" id="KW-0808">Transferase</keyword>
<evidence type="ECO:0000313" key="3">
    <source>
        <dbReference type="Proteomes" id="UP001183420"/>
    </source>
</evidence>
<evidence type="ECO:0000259" key="1">
    <source>
        <dbReference type="Pfam" id="PF01636"/>
    </source>
</evidence>
<evidence type="ECO:0000313" key="2">
    <source>
        <dbReference type="EMBL" id="MDT0321899.1"/>
    </source>
</evidence>
<dbReference type="EMBL" id="JAVREM010000049">
    <property type="protein sequence ID" value="MDT0321899.1"/>
    <property type="molecule type" value="Genomic_DNA"/>
</dbReference>
<dbReference type="EC" id="2.7.1.-" evidence="2"/>
<sequence>MTSTRVEESLALLRRAAATARLPVLDAEPIRLAENDLWRLPNHVVARIARAGQDAAAAREVAVTRWLAEQGLRAVRPLPIDQPVQVGDRCVTFWEELPAHRPGSVAELAQLLRQLHRLPLPSFPLGPLAPFIRLSDRIKASRIISDEDRQWLLRRLESLQGEWRHLPPGLPECVTHGDAWGGNVAVSNDSGTPYLLDFERTSVGPPEWDLTSTAVSYETTGTRSKAEYVRFCELYGVDVMSWPGYPTLRAIRELRMTTFALQVADHDPTAVENARHRLACLRGLRGPRPWGWQPAG</sequence>
<dbReference type="RefSeq" id="WP_311602245.1">
    <property type="nucleotide sequence ID" value="NZ_JAVREM010000049.1"/>
</dbReference>
<protein>
    <submittedName>
        <fullName evidence="2">Aminoglycoside phosphotransferase family protein</fullName>
        <ecNumber evidence="2">2.7.1.-</ecNumber>
    </submittedName>
</protein>
<dbReference type="InterPro" id="IPR051678">
    <property type="entry name" value="AGP_Transferase"/>
</dbReference>
<accession>A0ABU2LWF5</accession>
<dbReference type="InterPro" id="IPR002575">
    <property type="entry name" value="Aminoglycoside_PTrfase"/>
</dbReference>
<feature type="domain" description="Aminoglycoside phosphotransferase" evidence="1">
    <location>
        <begin position="34"/>
        <end position="249"/>
    </location>
</feature>